<accession>A0A9X3MQH1</accession>
<evidence type="ECO:0000313" key="3">
    <source>
        <dbReference type="Proteomes" id="UP001149140"/>
    </source>
</evidence>
<dbReference type="Gene3D" id="3.40.390.10">
    <property type="entry name" value="Collagenase (Catalytic Domain)"/>
    <property type="match status" value="1"/>
</dbReference>
<name>A0A9X3MQH1_9ACTN</name>
<keyword evidence="1" id="KW-0472">Membrane</keyword>
<dbReference type="InterPro" id="IPR024079">
    <property type="entry name" value="MetalloPept_cat_dom_sf"/>
</dbReference>
<keyword evidence="3" id="KW-1185">Reference proteome</keyword>
<protein>
    <recommendedName>
        <fullName evidence="4">Matrixin family metalloprotease</fullName>
    </recommendedName>
</protein>
<keyword evidence="1" id="KW-1133">Transmembrane helix</keyword>
<reference evidence="2" key="1">
    <citation type="submission" date="2022-10" db="EMBL/GenBank/DDBJ databases">
        <title>The WGS of Solirubrobacter ginsenosidimutans DSM 21036.</title>
        <authorList>
            <person name="Jiang Z."/>
        </authorList>
    </citation>
    <scope>NUCLEOTIDE SEQUENCE</scope>
    <source>
        <strain evidence="2">DSM 21036</strain>
    </source>
</reference>
<dbReference type="RefSeq" id="WP_270040200.1">
    <property type="nucleotide sequence ID" value="NZ_JAPDOD010000008.1"/>
</dbReference>
<gene>
    <name evidence="2" type="ORF">OM076_12275</name>
</gene>
<organism evidence="2 3">
    <name type="scientific">Solirubrobacter ginsenosidimutans</name>
    <dbReference type="NCBI Taxonomy" id="490573"/>
    <lineage>
        <taxon>Bacteria</taxon>
        <taxon>Bacillati</taxon>
        <taxon>Actinomycetota</taxon>
        <taxon>Thermoleophilia</taxon>
        <taxon>Solirubrobacterales</taxon>
        <taxon>Solirubrobacteraceae</taxon>
        <taxon>Solirubrobacter</taxon>
    </lineage>
</organism>
<keyword evidence="1" id="KW-0812">Transmembrane</keyword>
<evidence type="ECO:0008006" key="4">
    <source>
        <dbReference type="Google" id="ProtNLM"/>
    </source>
</evidence>
<dbReference type="SUPFAM" id="SSF55486">
    <property type="entry name" value="Metalloproteases ('zincins'), catalytic domain"/>
    <property type="match status" value="1"/>
</dbReference>
<dbReference type="AlphaFoldDB" id="A0A9X3MQH1"/>
<sequence length="211" mass="22709">MRTLGLTPWPARRAHRVLVLVAVAALLASLVVWLIPGGKPDTKWPGGVVNVYGPPTMTDTLVIAARQWTTSGAHVDLRVVLRPKDADVIVRTDDRRLAQACGKCLGHSGSIGRPETGRTEVLIKSELDGQIRPLSVWVAAHELGHVLGLRHRPGKGCSLMSSNAFDTRCAPTWASTRPSKDDLVCIPGRRDTLVAAQLYGGAPARHDVRCG</sequence>
<evidence type="ECO:0000256" key="1">
    <source>
        <dbReference type="SAM" id="Phobius"/>
    </source>
</evidence>
<evidence type="ECO:0000313" key="2">
    <source>
        <dbReference type="EMBL" id="MDA0161046.1"/>
    </source>
</evidence>
<dbReference type="EMBL" id="JAPDOD010000008">
    <property type="protein sequence ID" value="MDA0161046.1"/>
    <property type="molecule type" value="Genomic_DNA"/>
</dbReference>
<comment type="caution">
    <text evidence="2">The sequence shown here is derived from an EMBL/GenBank/DDBJ whole genome shotgun (WGS) entry which is preliminary data.</text>
</comment>
<feature type="transmembrane region" description="Helical" evidence="1">
    <location>
        <begin position="14"/>
        <end position="35"/>
    </location>
</feature>
<dbReference type="Proteomes" id="UP001149140">
    <property type="component" value="Unassembled WGS sequence"/>
</dbReference>
<dbReference type="GO" id="GO:0008237">
    <property type="term" value="F:metallopeptidase activity"/>
    <property type="evidence" value="ECO:0007669"/>
    <property type="project" value="InterPro"/>
</dbReference>
<proteinExistence type="predicted"/>